<organism evidence="5 6">
    <name type="scientific">Enterobacter agglomerans</name>
    <name type="common">Erwinia herbicola</name>
    <name type="synonym">Pantoea agglomerans</name>
    <dbReference type="NCBI Taxonomy" id="549"/>
    <lineage>
        <taxon>Bacteria</taxon>
        <taxon>Pseudomonadati</taxon>
        <taxon>Pseudomonadota</taxon>
        <taxon>Gammaproteobacteria</taxon>
        <taxon>Enterobacterales</taxon>
        <taxon>Erwiniaceae</taxon>
        <taxon>Pantoea</taxon>
        <taxon>Pantoea agglomerans group</taxon>
    </lineage>
</organism>
<proteinExistence type="inferred from homology"/>
<evidence type="ECO:0000313" key="6">
    <source>
        <dbReference type="Proteomes" id="UP000245996"/>
    </source>
</evidence>
<sequence>MKITALIVTFNRIEKLKKCWAAVEPLPFHEIVIVDNASTDGTSDWLKNLIDPRIKVISNEVNDGGAGGFFRGSQWIVLNSIPDWVLFFDDDAYPDLPLLENFIASDKRDAQAIATRVLNTNGARCKMNIPWMKIPNTFGDLFEYSQNSAKFEAVGSDITEIEAFSFVGVFVDSGTLKNSYEFINKDLFIYFDDVFYSWKLKLDGCKLLYNPDLVFYHDVVESSTAMMPWKIYYLSRNLISSRHLFPENKPFSLTSILLRIIKYYLMALKSESKLKYLSCLTKGVVDGCFFKMKGFKNGRR</sequence>
<dbReference type="PANTHER" id="PTHR43179">
    <property type="entry name" value="RHAMNOSYLTRANSFERASE WBBL"/>
    <property type="match status" value="1"/>
</dbReference>
<evidence type="ECO:0000256" key="1">
    <source>
        <dbReference type="ARBA" id="ARBA00006739"/>
    </source>
</evidence>
<reference evidence="5 6" key="1">
    <citation type="submission" date="2018-05" db="EMBL/GenBank/DDBJ databases">
        <title>Genomic Encyclopedia of Type Strains, Phase IV (KMG-V): Genome sequencing to study the core and pangenomes of soil and plant-associated prokaryotes.</title>
        <authorList>
            <person name="Whitman W."/>
        </authorList>
    </citation>
    <scope>NUCLEOTIDE SEQUENCE [LARGE SCALE GENOMIC DNA]</scope>
    <source>
        <strain evidence="5 6">PNG 92-11</strain>
    </source>
</reference>
<gene>
    <name evidence="5" type="ORF">C7430_101730</name>
</gene>
<dbReference type="InterPro" id="IPR029044">
    <property type="entry name" value="Nucleotide-diphossugar_trans"/>
</dbReference>
<dbReference type="AlphaFoldDB" id="A0ABD6XYF1"/>
<dbReference type="Gene3D" id="3.90.550.10">
    <property type="entry name" value="Spore Coat Polysaccharide Biosynthesis Protein SpsA, Chain A"/>
    <property type="match status" value="1"/>
</dbReference>
<evidence type="ECO:0000256" key="2">
    <source>
        <dbReference type="ARBA" id="ARBA00022676"/>
    </source>
</evidence>
<dbReference type="InterPro" id="IPR001173">
    <property type="entry name" value="Glyco_trans_2-like"/>
</dbReference>
<protein>
    <recommendedName>
        <fullName evidence="4">Glycosyltransferase 2-like domain-containing protein</fullName>
    </recommendedName>
</protein>
<feature type="domain" description="Glycosyltransferase 2-like" evidence="4">
    <location>
        <begin position="5"/>
        <end position="122"/>
    </location>
</feature>
<dbReference type="GO" id="GO:0016757">
    <property type="term" value="F:glycosyltransferase activity"/>
    <property type="evidence" value="ECO:0007669"/>
    <property type="project" value="UniProtKB-KW"/>
</dbReference>
<evidence type="ECO:0000313" key="5">
    <source>
        <dbReference type="EMBL" id="PWJ83158.1"/>
    </source>
</evidence>
<accession>A0ABD6XYF1</accession>
<dbReference type="PANTHER" id="PTHR43179:SF12">
    <property type="entry name" value="GALACTOFURANOSYLTRANSFERASE GLFT2"/>
    <property type="match status" value="1"/>
</dbReference>
<dbReference type="EMBL" id="QGHE01000001">
    <property type="protein sequence ID" value="PWJ83158.1"/>
    <property type="molecule type" value="Genomic_DNA"/>
</dbReference>
<comment type="similarity">
    <text evidence="1">Belongs to the glycosyltransferase 2 family.</text>
</comment>
<dbReference type="Proteomes" id="UP000245996">
    <property type="component" value="Unassembled WGS sequence"/>
</dbReference>
<keyword evidence="3" id="KW-0808">Transferase</keyword>
<dbReference type="Pfam" id="PF00535">
    <property type="entry name" value="Glycos_transf_2"/>
    <property type="match status" value="1"/>
</dbReference>
<dbReference type="SUPFAM" id="SSF53448">
    <property type="entry name" value="Nucleotide-diphospho-sugar transferases"/>
    <property type="match status" value="1"/>
</dbReference>
<keyword evidence="2" id="KW-0328">Glycosyltransferase</keyword>
<evidence type="ECO:0000259" key="4">
    <source>
        <dbReference type="Pfam" id="PF00535"/>
    </source>
</evidence>
<dbReference type="RefSeq" id="WP_109650781.1">
    <property type="nucleotide sequence ID" value="NZ_CP134744.1"/>
</dbReference>
<comment type="caution">
    <text evidence="5">The sequence shown here is derived from an EMBL/GenBank/DDBJ whole genome shotgun (WGS) entry which is preliminary data.</text>
</comment>
<name>A0ABD6XYF1_ENTAG</name>
<evidence type="ECO:0000256" key="3">
    <source>
        <dbReference type="ARBA" id="ARBA00022679"/>
    </source>
</evidence>